<proteinExistence type="predicted"/>
<dbReference type="EMBL" id="AZRV01000006">
    <property type="protein sequence ID" value="RKO63541.1"/>
    <property type="molecule type" value="Genomic_DNA"/>
</dbReference>
<evidence type="ECO:0000313" key="1">
    <source>
        <dbReference type="EMBL" id="RKO63541.1"/>
    </source>
</evidence>
<protein>
    <submittedName>
        <fullName evidence="1">Uncharacterized protein</fullName>
    </submittedName>
</protein>
<accession>A0A420VIP3</accession>
<reference evidence="1 2" key="1">
    <citation type="submission" date="2013-12" db="EMBL/GenBank/DDBJ databases">
        <title>Genome and proteome characterization of Caldibacillus debilis GB1 derived from a cellulolytic aero-tolerant co-culture.</title>
        <authorList>
            <person name="Wushke S.T."/>
            <person name="Zhang X."/>
            <person name="Fristensky B."/>
            <person name="Wilkins J.A."/>
            <person name="Levin D.B."/>
            <person name="Sparling R."/>
        </authorList>
    </citation>
    <scope>NUCLEOTIDE SEQUENCE [LARGE SCALE GENOMIC DNA]</scope>
    <source>
        <strain evidence="1 2">GB1</strain>
    </source>
</reference>
<dbReference type="RefSeq" id="WP_120666302.1">
    <property type="nucleotide sequence ID" value="NZ_AZRV01000006.1"/>
</dbReference>
<name>A0A420VIP3_9BACI</name>
<dbReference type="AlphaFoldDB" id="A0A420VIP3"/>
<sequence>MEPGKYEWLGTEIGRLVDEKNRAYGDAFNKAGDFLKIIYPNGVKPEQYDDMLAIVRVFDKLMRIANQKEAFGENPWRDICGYSLLSIERGERIERS</sequence>
<dbReference type="Proteomes" id="UP000286235">
    <property type="component" value="Unassembled WGS sequence"/>
</dbReference>
<keyword evidence="2" id="KW-1185">Reference proteome</keyword>
<organism evidence="1 2">
    <name type="scientific">Caldibacillus debilis GB1</name>
    <dbReference type="NCBI Taxonomy" id="1339248"/>
    <lineage>
        <taxon>Bacteria</taxon>
        <taxon>Bacillati</taxon>
        <taxon>Bacillota</taxon>
        <taxon>Bacilli</taxon>
        <taxon>Bacillales</taxon>
        <taxon>Bacillaceae</taxon>
        <taxon>Caldibacillus</taxon>
    </lineage>
</organism>
<comment type="caution">
    <text evidence="1">The sequence shown here is derived from an EMBL/GenBank/DDBJ whole genome shotgun (WGS) entry which is preliminary data.</text>
</comment>
<evidence type="ECO:0000313" key="2">
    <source>
        <dbReference type="Proteomes" id="UP000286235"/>
    </source>
</evidence>
<gene>
    <name evidence="1" type="ORF">Cdeb_02804</name>
</gene>